<dbReference type="EMBL" id="CAKLCM010000002">
    <property type="protein sequence ID" value="CAH0525636.1"/>
    <property type="molecule type" value="Genomic_DNA"/>
</dbReference>
<evidence type="ECO:0000313" key="1">
    <source>
        <dbReference type="EMBL" id="CAH0525636.1"/>
    </source>
</evidence>
<accession>A0ABM8ZGZ5</accession>
<protein>
    <submittedName>
        <fullName evidence="1">Uncharacterized protein</fullName>
    </submittedName>
</protein>
<evidence type="ECO:0000313" key="2">
    <source>
        <dbReference type="Proteomes" id="UP000838160"/>
    </source>
</evidence>
<gene>
    <name evidence="1" type="ORF">VHP8226_01164</name>
</gene>
<proteinExistence type="predicted"/>
<dbReference type="Proteomes" id="UP000838160">
    <property type="component" value="Unassembled WGS sequence"/>
</dbReference>
<comment type="caution">
    <text evidence="1">The sequence shown here is derived from an EMBL/GenBank/DDBJ whole genome shotgun (WGS) entry which is preliminary data.</text>
</comment>
<keyword evidence="2" id="KW-1185">Reference proteome</keyword>
<sequence length="45" mass="5362">MLHFEQYKNNSLCIYSNNINLIKKLMIILEMKNSAILLFINSFLK</sequence>
<reference evidence="1" key="1">
    <citation type="submission" date="2021-12" db="EMBL/GenBank/DDBJ databases">
        <authorList>
            <person name="Rodrigo-Torres L."/>
            <person name="Arahal R. D."/>
            <person name="Lucena T."/>
        </authorList>
    </citation>
    <scope>NUCLEOTIDE SEQUENCE</scope>
    <source>
        <strain evidence="1">CECT 8226</strain>
    </source>
</reference>
<organism evidence="1 2">
    <name type="scientific">Vibrio hippocampi</name>
    <dbReference type="NCBI Taxonomy" id="654686"/>
    <lineage>
        <taxon>Bacteria</taxon>
        <taxon>Pseudomonadati</taxon>
        <taxon>Pseudomonadota</taxon>
        <taxon>Gammaproteobacteria</taxon>
        <taxon>Vibrionales</taxon>
        <taxon>Vibrionaceae</taxon>
        <taxon>Vibrio</taxon>
    </lineage>
</organism>
<name>A0ABM8ZGZ5_9VIBR</name>